<protein>
    <submittedName>
        <fullName evidence="2">Uncharacterized protein</fullName>
    </submittedName>
</protein>
<accession>A0A6A5QA82</accession>
<feature type="compositionally biased region" description="Low complexity" evidence="1">
    <location>
        <begin position="125"/>
        <end position="137"/>
    </location>
</feature>
<dbReference type="OrthoDB" id="3797824at2759"/>
<feature type="region of interest" description="Disordered" evidence="1">
    <location>
        <begin position="82"/>
        <end position="207"/>
    </location>
</feature>
<feature type="region of interest" description="Disordered" evidence="1">
    <location>
        <begin position="33"/>
        <end position="65"/>
    </location>
</feature>
<feature type="compositionally biased region" description="Low complexity" evidence="1">
    <location>
        <begin position="46"/>
        <end position="62"/>
    </location>
</feature>
<organism evidence="2 3">
    <name type="scientific">Ampelomyces quisqualis</name>
    <name type="common">Powdery mildew agent</name>
    <dbReference type="NCBI Taxonomy" id="50730"/>
    <lineage>
        <taxon>Eukaryota</taxon>
        <taxon>Fungi</taxon>
        <taxon>Dikarya</taxon>
        <taxon>Ascomycota</taxon>
        <taxon>Pezizomycotina</taxon>
        <taxon>Dothideomycetes</taxon>
        <taxon>Pleosporomycetidae</taxon>
        <taxon>Pleosporales</taxon>
        <taxon>Pleosporineae</taxon>
        <taxon>Phaeosphaeriaceae</taxon>
        <taxon>Ampelomyces</taxon>
    </lineage>
</organism>
<evidence type="ECO:0000313" key="2">
    <source>
        <dbReference type="EMBL" id="KAF1912313.1"/>
    </source>
</evidence>
<evidence type="ECO:0000313" key="3">
    <source>
        <dbReference type="Proteomes" id="UP000800096"/>
    </source>
</evidence>
<reference evidence="2" key="1">
    <citation type="journal article" date="2020" name="Stud. Mycol.">
        <title>101 Dothideomycetes genomes: a test case for predicting lifestyles and emergence of pathogens.</title>
        <authorList>
            <person name="Haridas S."/>
            <person name="Albert R."/>
            <person name="Binder M."/>
            <person name="Bloem J."/>
            <person name="Labutti K."/>
            <person name="Salamov A."/>
            <person name="Andreopoulos B."/>
            <person name="Baker S."/>
            <person name="Barry K."/>
            <person name="Bills G."/>
            <person name="Bluhm B."/>
            <person name="Cannon C."/>
            <person name="Castanera R."/>
            <person name="Culley D."/>
            <person name="Daum C."/>
            <person name="Ezra D."/>
            <person name="Gonzalez J."/>
            <person name="Henrissat B."/>
            <person name="Kuo A."/>
            <person name="Liang C."/>
            <person name="Lipzen A."/>
            <person name="Lutzoni F."/>
            <person name="Magnuson J."/>
            <person name="Mondo S."/>
            <person name="Nolan M."/>
            <person name="Ohm R."/>
            <person name="Pangilinan J."/>
            <person name="Park H.-J."/>
            <person name="Ramirez L."/>
            <person name="Alfaro M."/>
            <person name="Sun H."/>
            <person name="Tritt A."/>
            <person name="Yoshinaga Y."/>
            <person name="Zwiers L.-H."/>
            <person name="Turgeon B."/>
            <person name="Goodwin S."/>
            <person name="Spatafora J."/>
            <person name="Crous P."/>
            <person name="Grigoriev I."/>
        </authorList>
    </citation>
    <scope>NUCLEOTIDE SEQUENCE</scope>
    <source>
        <strain evidence="2">HMLAC05119</strain>
    </source>
</reference>
<dbReference type="EMBL" id="ML979140">
    <property type="protein sequence ID" value="KAF1912313.1"/>
    <property type="molecule type" value="Genomic_DNA"/>
</dbReference>
<sequence>MAQRSMRPSLGALRRPLSVHVCAASGNTARALSSSARRLDDTPGDAASSAPASSAAAANPSTRRARSEIALRQITNLQNRRIQPGGLARGNFPSGQVARTTPVRAPGGVDGGDGRAASPRMAKFPARPTTAPGATPPEGRRMVRAPNTLRISRNATVGSMRGPNLGARTGARSGGKAKDAGREQTPMKRDKKAKSAPRDDAGEVDFSSTLSDGMVRNLLRLQRKEWDRVPYEPKYAPGSFAANQLIYEGRELMRGEVPPVKIWGRLEKRIGLVGMFGAEAHLKVRRVPDGDAAPFGHEEDATIPSPADPTFGTPAQLK</sequence>
<feature type="compositionally biased region" description="Basic and acidic residues" evidence="1">
    <location>
        <begin position="176"/>
        <end position="188"/>
    </location>
</feature>
<proteinExistence type="predicted"/>
<feature type="region of interest" description="Disordered" evidence="1">
    <location>
        <begin position="291"/>
        <end position="318"/>
    </location>
</feature>
<keyword evidence="3" id="KW-1185">Reference proteome</keyword>
<dbReference type="AlphaFoldDB" id="A0A6A5QA82"/>
<name>A0A6A5QA82_AMPQU</name>
<evidence type="ECO:0000256" key="1">
    <source>
        <dbReference type="SAM" id="MobiDB-lite"/>
    </source>
</evidence>
<gene>
    <name evidence="2" type="ORF">BDU57DRAFT_532539</name>
</gene>
<dbReference type="Proteomes" id="UP000800096">
    <property type="component" value="Unassembled WGS sequence"/>
</dbReference>